<dbReference type="EMBL" id="BMAT01013251">
    <property type="protein sequence ID" value="GFS08515.1"/>
    <property type="molecule type" value="Genomic_DNA"/>
</dbReference>
<protein>
    <submittedName>
        <fullName evidence="2">Uncharacterized protein</fullName>
    </submittedName>
</protein>
<organism evidence="2 3">
    <name type="scientific">Elysia marginata</name>
    <dbReference type="NCBI Taxonomy" id="1093978"/>
    <lineage>
        <taxon>Eukaryota</taxon>
        <taxon>Metazoa</taxon>
        <taxon>Spiralia</taxon>
        <taxon>Lophotrochozoa</taxon>
        <taxon>Mollusca</taxon>
        <taxon>Gastropoda</taxon>
        <taxon>Heterobranchia</taxon>
        <taxon>Euthyneura</taxon>
        <taxon>Panpulmonata</taxon>
        <taxon>Sacoglossa</taxon>
        <taxon>Placobranchoidea</taxon>
        <taxon>Plakobranchidae</taxon>
        <taxon>Elysia</taxon>
    </lineage>
</organism>
<reference evidence="2 3" key="1">
    <citation type="journal article" date="2021" name="Elife">
        <title>Chloroplast acquisition without the gene transfer in kleptoplastic sea slugs, Plakobranchus ocellatus.</title>
        <authorList>
            <person name="Maeda T."/>
            <person name="Takahashi S."/>
            <person name="Yoshida T."/>
            <person name="Shimamura S."/>
            <person name="Takaki Y."/>
            <person name="Nagai Y."/>
            <person name="Toyoda A."/>
            <person name="Suzuki Y."/>
            <person name="Arimoto A."/>
            <person name="Ishii H."/>
            <person name="Satoh N."/>
            <person name="Nishiyama T."/>
            <person name="Hasebe M."/>
            <person name="Maruyama T."/>
            <person name="Minagawa J."/>
            <person name="Obokata J."/>
            <person name="Shigenobu S."/>
        </authorList>
    </citation>
    <scope>NUCLEOTIDE SEQUENCE [LARGE SCALE GENOMIC DNA]</scope>
</reference>
<feature type="region of interest" description="Disordered" evidence="1">
    <location>
        <begin position="29"/>
        <end position="116"/>
    </location>
</feature>
<gene>
    <name evidence="2" type="ORF">ElyMa_006597600</name>
</gene>
<dbReference type="AlphaFoldDB" id="A0AAV4IG56"/>
<dbReference type="Proteomes" id="UP000762676">
    <property type="component" value="Unassembled WGS sequence"/>
</dbReference>
<accession>A0AAV4IG56</accession>
<evidence type="ECO:0000313" key="2">
    <source>
        <dbReference type="EMBL" id="GFS08515.1"/>
    </source>
</evidence>
<evidence type="ECO:0000313" key="3">
    <source>
        <dbReference type="Proteomes" id="UP000762676"/>
    </source>
</evidence>
<sequence>MEEDRSLTENVQGQVTFQVELHNSLNADVETESNNGSPAMTSHAEGDERLQSSHSGEIQVVIVEPRSGRDSPVYYKQVNSAQCGSKRRSRKSSVCTTSPGTSDASLESGPETNQQG</sequence>
<feature type="compositionally biased region" description="Polar residues" evidence="1">
    <location>
        <begin position="29"/>
        <end position="40"/>
    </location>
</feature>
<feature type="compositionally biased region" description="Polar residues" evidence="1">
    <location>
        <begin position="92"/>
        <end position="116"/>
    </location>
</feature>
<proteinExistence type="predicted"/>
<name>A0AAV4IG56_9GAST</name>
<comment type="caution">
    <text evidence="2">The sequence shown here is derived from an EMBL/GenBank/DDBJ whole genome shotgun (WGS) entry which is preliminary data.</text>
</comment>
<evidence type="ECO:0000256" key="1">
    <source>
        <dbReference type="SAM" id="MobiDB-lite"/>
    </source>
</evidence>
<keyword evidence="3" id="KW-1185">Reference proteome</keyword>